<evidence type="ECO:0000259" key="1">
    <source>
        <dbReference type="Pfam" id="PF01636"/>
    </source>
</evidence>
<reference evidence="2 3" key="1">
    <citation type="submission" date="2015-09" db="EMBL/GenBank/DDBJ databases">
        <title>Identification and resolution of microdiversity through metagenomic sequencing of parallel consortia.</title>
        <authorList>
            <person name="Nelson W.C."/>
            <person name="Romine M.F."/>
            <person name="Lindemann S.R."/>
        </authorList>
    </citation>
    <scope>NUCLEOTIDE SEQUENCE [LARGE SCALE GENOMIC DNA]</scope>
    <source>
        <strain evidence="2">HL-49</strain>
    </source>
</reference>
<dbReference type="PANTHER" id="PTHR21064:SF5">
    <property type="entry name" value="SLR1880 PROTEIN"/>
    <property type="match status" value="1"/>
</dbReference>
<keyword evidence="2" id="KW-0418">Kinase</keyword>
<protein>
    <submittedName>
        <fullName evidence="2">Putative homoserine kinase type II (Protein kinase fold)</fullName>
    </submittedName>
</protein>
<dbReference type="eggNOG" id="COG2334">
    <property type="taxonomic scope" value="Bacteria"/>
</dbReference>
<accession>A0A0P7Y0V9</accession>
<dbReference type="PATRIC" id="fig|1305737.6.peg.2971"/>
<dbReference type="OrthoDB" id="526037at2"/>
<dbReference type="Pfam" id="PF01636">
    <property type="entry name" value="APH"/>
    <property type="match status" value="1"/>
</dbReference>
<sequence>MNLEKLSPVLRQYEFFEGLDACQIKPLGAGLIHETFLIENPSGQYVLQGFNQEVFQYPDRIAFNLEQIFTHQIADKLPYELPLPLLNENGKQLSTVDGNNWRVFPFVQGQTLEQISSRDQARIAATAFAEFSKAGTALKVDILRETIPNFHRLDLRFERFCEVASGIERKLDSEEESLLRFYLNQKPLIENYKETIQKLPLRLTHNDTKINNLIFSESLDRVKALIDLDTVMPGYLLYDFGDLVRTVACTQTEISTDWENLRLNESVFEALMEGYLSGLGNLVKKEEKESLLLGGEVMTCMMGLRFFTDHLQGNIYYRVNYPEQNLHRAKNQSILLRDLQSKRELLRNLWIKATKHPSL</sequence>
<gene>
    <name evidence="2" type="ORF">HLUCCX10_11775</name>
</gene>
<evidence type="ECO:0000313" key="2">
    <source>
        <dbReference type="EMBL" id="KPQ13929.1"/>
    </source>
</evidence>
<proteinExistence type="predicted"/>
<name>A0A0P7Y0V9_9BACT</name>
<dbReference type="GO" id="GO:0016301">
    <property type="term" value="F:kinase activity"/>
    <property type="evidence" value="ECO:0007669"/>
    <property type="project" value="UniProtKB-KW"/>
</dbReference>
<comment type="caution">
    <text evidence="2">The sequence shown here is derived from an EMBL/GenBank/DDBJ whole genome shotgun (WGS) entry which is preliminary data.</text>
</comment>
<dbReference type="SUPFAM" id="SSF56112">
    <property type="entry name" value="Protein kinase-like (PK-like)"/>
    <property type="match status" value="1"/>
</dbReference>
<dbReference type="InterPro" id="IPR011009">
    <property type="entry name" value="Kinase-like_dom_sf"/>
</dbReference>
<keyword evidence="2" id="KW-0808">Transferase</keyword>
<dbReference type="STRING" id="1305737.GCA_000526355_02943"/>
<dbReference type="InterPro" id="IPR002575">
    <property type="entry name" value="Aminoglycoside_PTrfase"/>
</dbReference>
<organism evidence="2 3">
    <name type="scientific">Algoriphagus marincola HL-49</name>
    <dbReference type="NCBI Taxonomy" id="1305737"/>
    <lineage>
        <taxon>Bacteria</taxon>
        <taxon>Pseudomonadati</taxon>
        <taxon>Bacteroidota</taxon>
        <taxon>Cytophagia</taxon>
        <taxon>Cytophagales</taxon>
        <taxon>Cyclobacteriaceae</taxon>
        <taxon>Algoriphagus</taxon>
    </lineage>
</organism>
<dbReference type="InterPro" id="IPR050249">
    <property type="entry name" value="Pseudomonas-type_ThrB"/>
</dbReference>
<dbReference type="EMBL" id="LJXT01000076">
    <property type="protein sequence ID" value="KPQ13929.1"/>
    <property type="molecule type" value="Genomic_DNA"/>
</dbReference>
<dbReference type="Gene3D" id="3.90.1200.10">
    <property type="match status" value="1"/>
</dbReference>
<dbReference type="AlphaFoldDB" id="A0A0P7Y0V9"/>
<evidence type="ECO:0000313" key="3">
    <source>
        <dbReference type="Proteomes" id="UP000050421"/>
    </source>
</evidence>
<feature type="domain" description="Aminoglycoside phosphotransferase" evidence="1">
    <location>
        <begin position="24"/>
        <end position="251"/>
    </location>
</feature>
<dbReference type="PANTHER" id="PTHR21064">
    <property type="entry name" value="AMINOGLYCOSIDE PHOSPHOTRANSFERASE DOMAIN-CONTAINING PROTEIN-RELATED"/>
    <property type="match status" value="1"/>
</dbReference>
<dbReference type="Proteomes" id="UP000050421">
    <property type="component" value="Unassembled WGS sequence"/>
</dbReference>